<dbReference type="RefSeq" id="WP_343056249.1">
    <property type="nucleotide sequence ID" value="NZ_JACIGI010000005.1"/>
</dbReference>
<reference evidence="1 2" key="1">
    <citation type="submission" date="2020-08" db="EMBL/GenBank/DDBJ databases">
        <title>Genome sequencing of Purple Non-Sulfur Bacteria from various extreme environments.</title>
        <authorList>
            <person name="Mayer M."/>
        </authorList>
    </citation>
    <scope>NUCLEOTIDE SEQUENCE [LARGE SCALE GENOMIC DNA]</scope>
    <source>
        <strain evidence="1 2">JA135</strain>
    </source>
</reference>
<proteinExistence type="predicted"/>
<accession>A0A7W6RXL6</accession>
<evidence type="ECO:0000313" key="1">
    <source>
        <dbReference type="EMBL" id="MBB4285110.1"/>
    </source>
</evidence>
<evidence type="ECO:0000313" key="2">
    <source>
        <dbReference type="Proteomes" id="UP000555728"/>
    </source>
</evidence>
<dbReference type="EMBL" id="JACIGI010000005">
    <property type="protein sequence ID" value="MBB4285110.1"/>
    <property type="molecule type" value="Genomic_DNA"/>
</dbReference>
<gene>
    <name evidence="1" type="ORF">GGD88_000827</name>
</gene>
<name>A0A7W6RXL6_9PROT</name>
<dbReference type="AlphaFoldDB" id="A0A7W6RXL6"/>
<keyword evidence="2" id="KW-1185">Reference proteome</keyword>
<protein>
    <submittedName>
        <fullName evidence="1">Uncharacterized protein</fullName>
    </submittedName>
</protein>
<dbReference type="Proteomes" id="UP000555728">
    <property type="component" value="Unassembled WGS sequence"/>
</dbReference>
<comment type="caution">
    <text evidence="1">The sequence shown here is derived from an EMBL/GenBank/DDBJ whole genome shotgun (WGS) entry which is preliminary data.</text>
</comment>
<sequence length="146" mass="15959">MILPADADDPPPAAALVVFTDGREIWWLRALRPGFRHVMVAVARPGHWVVVNPLAHRTTVDVVPGAAGADLAAWFRAQGHTVVETVARRPPRRPAPWAPMTCVEQVKRLLGLSARRICTPYGLYRALTAGGYRSKKDLGGAPSMRH</sequence>
<organism evidence="1 2">
    <name type="scientific">Roseospira goensis</name>
    <dbReference type="NCBI Taxonomy" id="391922"/>
    <lineage>
        <taxon>Bacteria</taxon>
        <taxon>Pseudomonadati</taxon>
        <taxon>Pseudomonadota</taxon>
        <taxon>Alphaproteobacteria</taxon>
        <taxon>Rhodospirillales</taxon>
        <taxon>Rhodospirillaceae</taxon>
        <taxon>Roseospira</taxon>
    </lineage>
</organism>